<dbReference type="RefSeq" id="WP_069434232.1">
    <property type="nucleotide sequence ID" value="NZ_JACKSU010000045.1"/>
</dbReference>
<name>A0A1X1VC48_MYCGO</name>
<keyword evidence="2" id="KW-1185">Reference proteome</keyword>
<evidence type="ECO:0000313" key="1">
    <source>
        <dbReference type="EMBL" id="ORV66591.1"/>
    </source>
</evidence>
<gene>
    <name evidence="1" type="ORF">AWC08_09655</name>
</gene>
<protein>
    <submittedName>
        <fullName evidence="1">Uncharacterized protein</fullName>
    </submittedName>
</protein>
<reference evidence="1 2" key="1">
    <citation type="submission" date="2016-01" db="EMBL/GenBank/DDBJ databases">
        <title>The new phylogeny of the genus Mycobacterium.</title>
        <authorList>
            <person name="Tarcisio F."/>
            <person name="Conor M."/>
            <person name="Antonella G."/>
            <person name="Elisabetta G."/>
            <person name="Giulia F.S."/>
            <person name="Sara T."/>
            <person name="Anna F."/>
            <person name="Clotilde B."/>
            <person name="Roberto B."/>
            <person name="Veronica D.S."/>
            <person name="Fabio R."/>
            <person name="Monica P."/>
            <person name="Olivier J."/>
            <person name="Enrico T."/>
            <person name="Nicola S."/>
        </authorList>
    </citation>
    <scope>NUCLEOTIDE SEQUENCE [LARGE SCALE GENOMIC DNA]</scope>
    <source>
        <strain evidence="1 2">DSM 44160</strain>
    </source>
</reference>
<organism evidence="1 2">
    <name type="scientific">Mycobacterium gordonae</name>
    <dbReference type="NCBI Taxonomy" id="1778"/>
    <lineage>
        <taxon>Bacteria</taxon>
        <taxon>Bacillati</taxon>
        <taxon>Actinomycetota</taxon>
        <taxon>Actinomycetes</taxon>
        <taxon>Mycobacteriales</taxon>
        <taxon>Mycobacteriaceae</taxon>
        <taxon>Mycobacterium</taxon>
    </lineage>
</organism>
<sequence>MRRLAFFVPGELQPVLIIDPAALTIEPVSIERICLLRQTIRRLQAVAGAVIADCGDNELVGLVPEGF</sequence>
<accession>A0A1X1VC48</accession>
<dbReference type="Proteomes" id="UP000193928">
    <property type="component" value="Unassembled WGS sequence"/>
</dbReference>
<dbReference type="EMBL" id="LQOY01000251">
    <property type="protein sequence ID" value="ORV66591.1"/>
    <property type="molecule type" value="Genomic_DNA"/>
</dbReference>
<comment type="caution">
    <text evidence="1">The sequence shown here is derived from an EMBL/GenBank/DDBJ whole genome shotgun (WGS) entry which is preliminary data.</text>
</comment>
<proteinExistence type="predicted"/>
<dbReference type="AlphaFoldDB" id="A0A1X1VC48"/>
<evidence type="ECO:0000313" key="2">
    <source>
        <dbReference type="Proteomes" id="UP000193928"/>
    </source>
</evidence>